<accession>A0A1D7QB92</accession>
<reference evidence="2 3" key="1">
    <citation type="submission" date="2016-08" db="EMBL/GenBank/DDBJ databases">
        <authorList>
            <person name="Seilhamer J.J."/>
        </authorList>
    </citation>
    <scope>NUCLEOTIDE SEQUENCE [LARGE SCALE GENOMIC DNA]</scope>
    <source>
        <strain evidence="2 3">DX4</strain>
    </source>
</reference>
<evidence type="ECO:0000313" key="3">
    <source>
        <dbReference type="Proteomes" id="UP000094313"/>
    </source>
</evidence>
<keyword evidence="3" id="KW-1185">Reference proteome</keyword>
<protein>
    <submittedName>
        <fullName evidence="2">Phytanoyl-CoA dioxygenase</fullName>
    </submittedName>
</protein>
<dbReference type="OrthoDB" id="976214at2"/>
<dbReference type="PANTHER" id="PTHR20883">
    <property type="entry name" value="PHYTANOYL-COA DIOXYGENASE DOMAIN CONTAINING 1"/>
    <property type="match status" value="1"/>
</dbReference>
<name>A0A1D7QB92_9SPHI</name>
<dbReference type="KEGG" id="psty:BFS30_01260"/>
<dbReference type="SUPFAM" id="SSF51197">
    <property type="entry name" value="Clavaminate synthase-like"/>
    <property type="match status" value="1"/>
</dbReference>
<evidence type="ECO:0000313" key="2">
    <source>
        <dbReference type="EMBL" id="AOM75917.1"/>
    </source>
</evidence>
<dbReference type="Gene3D" id="2.60.120.620">
    <property type="entry name" value="q2cbj1_9rhob like domain"/>
    <property type="match status" value="1"/>
</dbReference>
<dbReference type="RefSeq" id="WP_069377614.1">
    <property type="nucleotide sequence ID" value="NZ_CP017141.1"/>
</dbReference>
<keyword evidence="2" id="KW-0223">Dioxygenase</keyword>
<organism evidence="2 3">
    <name type="scientific">Pedobacter steynii</name>
    <dbReference type="NCBI Taxonomy" id="430522"/>
    <lineage>
        <taxon>Bacteria</taxon>
        <taxon>Pseudomonadati</taxon>
        <taxon>Bacteroidota</taxon>
        <taxon>Sphingobacteriia</taxon>
        <taxon>Sphingobacteriales</taxon>
        <taxon>Sphingobacteriaceae</taxon>
        <taxon>Pedobacter</taxon>
    </lineage>
</organism>
<gene>
    <name evidence="2" type="ORF">BFS30_01260</name>
</gene>
<dbReference type="PANTHER" id="PTHR20883:SF48">
    <property type="entry name" value="ECTOINE DIOXYGENASE"/>
    <property type="match status" value="1"/>
</dbReference>
<dbReference type="Pfam" id="PF05721">
    <property type="entry name" value="PhyH"/>
    <property type="match status" value="1"/>
</dbReference>
<dbReference type="AlphaFoldDB" id="A0A1D7QB92"/>
<proteinExistence type="predicted"/>
<dbReference type="InterPro" id="IPR008775">
    <property type="entry name" value="Phytyl_CoA_dOase-like"/>
</dbReference>
<evidence type="ECO:0000256" key="1">
    <source>
        <dbReference type="ARBA" id="ARBA00001954"/>
    </source>
</evidence>
<sequence>MENRLDYAVTDLRLFDEIIKKYGWIIYENALDPQFVEEINTSLQPAYEFRRKIQLNNGIGESMDGTLHHLVEKDLFSLKFLEQKYADTQIRSLLGGQYILNSLGAVINLKNNHAYVQNIHRDIRTFTGSFKLMVQMMVILDDFTLENGATYFLSGSHQYDEKPGTAYFYDHADRALAKKGSIVLFDANLWHAAGINYTDGPRRALTMAFTKPFMKQQMDYPRFLGYAFGEGLSEDLRQVIGYNARVPADFEEYYQPVHKRMYQRGQE</sequence>
<dbReference type="GO" id="GO:0005506">
    <property type="term" value="F:iron ion binding"/>
    <property type="evidence" value="ECO:0007669"/>
    <property type="project" value="UniProtKB-ARBA"/>
</dbReference>
<dbReference type="Proteomes" id="UP000094313">
    <property type="component" value="Chromosome"/>
</dbReference>
<comment type="cofactor">
    <cofactor evidence="1">
        <name>Fe(2+)</name>
        <dbReference type="ChEBI" id="CHEBI:29033"/>
    </cofactor>
</comment>
<keyword evidence="2" id="KW-0560">Oxidoreductase</keyword>
<dbReference type="GO" id="GO:0016706">
    <property type="term" value="F:2-oxoglutarate-dependent dioxygenase activity"/>
    <property type="evidence" value="ECO:0007669"/>
    <property type="project" value="UniProtKB-ARBA"/>
</dbReference>
<dbReference type="EMBL" id="CP017141">
    <property type="protein sequence ID" value="AOM75917.1"/>
    <property type="molecule type" value="Genomic_DNA"/>
</dbReference>